<evidence type="ECO:0000256" key="5">
    <source>
        <dbReference type="PIRNR" id="PIRNR038994"/>
    </source>
</evidence>
<dbReference type="EMBL" id="JASBRG010000003">
    <property type="protein sequence ID" value="MDI3319263.1"/>
    <property type="molecule type" value="Genomic_DNA"/>
</dbReference>
<dbReference type="GO" id="GO:0008448">
    <property type="term" value="F:N-acetylglucosamine-6-phosphate deacetylase activity"/>
    <property type="evidence" value="ECO:0007669"/>
    <property type="project" value="UniProtKB-EC"/>
</dbReference>
<organism evidence="7 8">
    <name type="scientific">Pinibacter soli</name>
    <dbReference type="NCBI Taxonomy" id="3044211"/>
    <lineage>
        <taxon>Bacteria</taxon>
        <taxon>Pseudomonadati</taxon>
        <taxon>Bacteroidota</taxon>
        <taxon>Chitinophagia</taxon>
        <taxon>Chitinophagales</taxon>
        <taxon>Chitinophagaceae</taxon>
        <taxon>Pinibacter</taxon>
    </lineage>
</organism>
<comment type="caution">
    <text evidence="7">The sequence shown here is derived from an EMBL/GenBank/DDBJ whole genome shotgun (WGS) entry which is preliminary data.</text>
</comment>
<dbReference type="PANTHER" id="PTHR11113">
    <property type="entry name" value="N-ACETYLGLUCOSAMINE-6-PHOSPHATE DEACETYLASE"/>
    <property type="match status" value="1"/>
</dbReference>
<dbReference type="RefSeq" id="WP_282333377.1">
    <property type="nucleotide sequence ID" value="NZ_JASBRG010000003.1"/>
</dbReference>
<dbReference type="Gene3D" id="2.30.40.10">
    <property type="entry name" value="Urease, subunit C, domain 1"/>
    <property type="match status" value="1"/>
</dbReference>
<dbReference type="PIRSF" id="PIRSF038994">
    <property type="entry name" value="NagA"/>
    <property type="match status" value="1"/>
</dbReference>
<proteinExistence type="inferred from homology"/>
<evidence type="ECO:0000256" key="3">
    <source>
        <dbReference type="ARBA" id="ARBA00022801"/>
    </source>
</evidence>
<dbReference type="Pfam" id="PF01979">
    <property type="entry name" value="Amidohydro_1"/>
    <property type="match status" value="1"/>
</dbReference>
<evidence type="ECO:0000313" key="8">
    <source>
        <dbReference type="Proteomes" id="UP001226434"/>
    </source>
</evidence>
<dbReference type="PANTHER" id="PTHR11113:SF14">
    <property type="entry name" value="N-ACETYLGLUCOSAMINE-6-PHOSPHATE DEACETYLASE"/>
    <property type="match status" value="1"/>
</dbReference>
<dbReference type="InterPro" id="IPR032466">
    <property type="entry name" value="Metal_Hydrolase"/>
</dbReference>
<dbReference type="Proteomes" id="UP001226434">
    <property type="component" value="Unassembled WGS sequence"/>
</dbReference>
<dbReference type="Pfam" id="PF22643">
    <property type="entry name" value="NagA_N"/>
    <property type="match status" value="1"/>
</dbReference>
<evidence type="ECO:0000256" key="1">
    <source>
        <dbReference type="ARBA" id="ARBA00010716"/>
    </source>
</evidence>
<evidence type="ECO:0000313" key="7">
    <source>
        <dbReference type="EMBL" id="MDI3319263.1"/>
    </source>
</evidence>
<comment type="similarity">
    <text evidence="1 5">Belongs to the metallo-dependent hydrolases superfamily. NagA family.</text>
</comment>
<dbReference type="InterPro" id="IPR006680">
    <property type="entry name" value="Amidohydro-rel"/>
</dbReference>
<dbReference type="InterPro" id="IPR003764">
    <property type="entry name" value="GlcNAc_6-P_deAcase"/>
</dbReference>
<dbReference type="NCBIfam" id="TIGR00221">
    <property type="entry name" value="nagA"/>
    <property type="match status" value="1"/>
</dbReference>
<name>A0ABT6R9M3_9BACT</name>
<dbReference type="Gene3D" id="3.20.20.140">
    <property type="entry name" value="Metal-dependent hydrolases"/>
    <property type="match status" value="1"/>
</dbReference>
<feature type="domain" description="Amidohydrolase-related" evidence="6">
    <location>
        <begin position="63"/>
        <end position="367"/>
    </location>
</feature>
<evidence type="ECO:0000259" key="6">
    <source>
        <dbReference type="Pfam" id="PF01979"/>
    </source>
</evidence>
<evidence type="ECO:0000256" key="2">
    <source>
        <dbReference type="ARBA" id="ARBA00022723"/>
    </source>
</evidence>
<keyword evidence="8" id="KW-1185">Reference proteome</keyword>
<accession>A0ABT6R9M3</accession>
<keyword evidence="2" id="KW-0479">Metal-binding</keyword>
<protein>
    <submittedName>
        <fullName evidence="7">N-acetylglucosamine-6-phosphate deacetylase</fullName>
        <ecNumber evidence="7">3.5.1.25</ecNumber>
    </submittedName>
</protein>
<dbReference type="SUPFAM" id="SSF51556">
    <property type="entry name" value="Metallo-dependent hydrolases"/>
    <property type="match status" value="1"/>
</dbReference>
<sequence length="376" mass="41017">MNTQSNSNTQLYNYKVHIGQMIFTGEEWLTDQAIIIDGEIIKDVVSQSELPADLKTHLPCNPIIAPAFIDLQIYGANGKLLSEYPAPEALSDLNKYCRDGGAAFCMPTVATNHYDVFKKATDAIKNYWNRGGEGVLGIHLEGPWINPVKRGAHIESLVRSPSVDEVKEILDYGNGVIKIITLAPEQCSYEVIDLILSHGIVISAGHSNATYKKATESFGRGIKAVTHLYNAMSPLQHREPGLAGAAMDDDTVMASIIPDGHHVDFAAVRIAKAIMKNRLFVITDAVTQTDKGHYQHELAGDKYEAAGILSGSALTMHKAMLNLVNHCGIEMGEAIRMCSLYPARLMGLDRELGKIKKGYKAKLVALDQSEGSCVLL</sequence>
<dbReference type="SUPFAM" id="SSF51338">
    <property type="entry name" value="Composite domain of metallo-dependent hydrolases"/>
    <property type="match status" value="1"/>
</dbReference>
<keyword evidence="3 5" id="KW-0378">Hydrolase</keyword>
<evidence type="ECO:0000256" key="4">
    <source>
        <dbReference type="ARBA" id="ARBA00023277"/>
    </source>
</evidence>
<keyword evidence="4 5" id="KW-0119">Carbohydrate metabolism</keyword>
<dbReference type="InterPro" id="IPR011059">
    <property type="entry name" value="Metal-dep_hydrolase_composite"/>
</dbReference>
<reference evidence="7 8" key="1">
    <citation type="submission" date="2023-05" db="EMBL/GenBank/DDBJ databases">
        <title>Genome sequence of Pinibacter sp. MAH-24.</title>
        <authorList>
            <person name="Huq M.A."/>
        </authorList>
    </citation>
    <scope>NUCLEOTIDE SEQUENCE [LARGE SCALE GENOMIC DNA]</scope>
    <source>
        <strain evidence="7 8">MAH-24</strain>
    </source>
</reference>
<dbReference type="EC" id="3.5.1.25" evidence="7"/>
<gene>
    <name evidence="7" type="primary">nagA</name>
    <name evidence="7" type="ORF">QJ048_05735</name>
</gene>